<organism evidence="2 3">
    <name type="scientific">Colocasia esculenta</name>
    <name type="common">Wild taro</name>
    <name type="synonym">Arum esculentum</name>
    <dbReference type="NCBI Taxonomy" id="4460"/>
    <lineage>
        <taxon>Eukaryota</taxon>
        <taxon>Viridiplantae</taxon>
        <taxon>Streptophyta</taxon>
        <taxon>Embryophyta</taxon>
        <taxon>Tracheophyta</taxon>
        <taxon>Spermatophyta</taxon>
        <taxon>Magnoliopsida</taxon>
        <taxon>Liliopsida</taxon>
        <taxon>Araceae</taxon>
        <taxon>Aroideae</taxon>
        <taxon>Colocasieae</taxon>
        <taxon>Colocasia</taxon>
    </lineage>
</organism>
<dbReference type="Proteomes" id="UP000652761">
    <property type="component" value="Unassembled WGS sequence"/>
</dbReference>
<comment type="caution">
    <text evidence="2">The sequence shown here is derived from an EMBL/GenBank/DDBJ whole genome shotgun (WGS) entry which is preliminary data.</text>
</comment>
<sequence length="63" mass="6902">MAQSATWREPPLEPVGATSRIRALPKLEQEKNSEVKRDQLEVVPGWVTFPGSLPTSMVVGPVC</sequence>
<name>A0A843UUB3_COLES</name>
<feature type="region of interest" description="Disordered" evidence="1">
    <location>
        <begin position="1"/>
        <end position="24"/>
    </location>
</feature>
<protein>
    <submittedName>
        <fullName evidence="2">Uncharacterized protein</fullName>
    </submittedName>
</protein>
<gene>
    <name evidence="2" type="ORF">Taro_019738</name>
</gene>
<evidence type="ECO:0000313" key="2">
    <source>
        <dbReference type="EMBL" id="MQL87195.1"/>
    </source>
</evidence>
<dbReference type="AlphaFoldDB" id="A0A843UUB3"/>
<keyword evidence="3" id="KW-1185">Reference proteome</keyword>
<accession>A0A843UUB3</accession>
<dbReference type="EMBL" id="NMUH01000960">
    <property type="protein sequence ID" value="MQL87195.1"/>
    <property type="molecule type" value="Genomic_DNA"/>
</dbReference>
<proteinExistence type="predicted"/>
<reference evidence="2" key="1">
    <citation type="submission" date="2017-07" db="EMBL/GenBank/DDBJ databases">
        <title>Taro Niue Genome Assembly and Annotation.</title>
        <authorList>
            <person name="Atibalentja N."/>
            <person name="Keating K."/>
            <person name="Fields C.J."/>
        </authorList>
    </citation>
    <scope>NUCLEOTIDE SEQUENCE</scope>
    <source>
        <strain evidence="2">Niue_2</strain>
        <tissue evidence="2">Leaf</tissue>
    </source>
</reference>
<evidence type="ECO:0000256" key="1">
    <source>
        <dbReference type="SAM" id="MobiDB-lite"/>
    </source>
</evidence>
<evidence type="ECO:0000313" key="3">
    <source>
        <dbReference type="Proteomes" id="UP000652761"/>
    </source>
</evidence>